<sequence>MIDGLVEFGLVIKNLHNLIDPKRVFFSEIQDDNPLDCLLEKLNIYILPLNVDLEVKKETIPTCNYYCDAFYQLPYFTFINLPSENKETVSETSSTISSEVDASGRSEVNSQQSEAVHHEENKEPGFSLLDLYCGCGAMSTGLCLGANLSGFNLVMRWEVDKNEHACESINLNNPETKVRNEGAEDFLSLLKEWEKLCSYFSFIQNPVPHEQYVDLFKAEEDDDDGSDEENDEIEDEEVFEVSKVLVVCYGILVT</sequence>
<feature type="domain" description="BAH" evidence="2">
    <location>
        <begin position="1"/>
        <end position="82"/>
    </location>
</feature>
<dbReference type="PROSITE" id="PS51038">
    <property type="entry name" value="BAH"/>
    <property type="match status" value="1"/>
</dbReference>
<evidence type="ECO:0000313" key="4">
    <source>
        <dbReference type="Proteomes" id="UP001372338"/>
    </source>
</evidence>
<dbReference type="EMBL" id="JAYWIO010000006">
    <property type="protein sequence ID" value="KAK7256357.1"/>
    <property type="molecule type" value="Genomic_DNA"/>
</dbReference>
<dbReference type="PANTHER" id="PTHR10629:SF50">
    <property type="entry name" value="DNA (CYTOSINE-5)-METHYLTRANSFERASE CMT3"/>
    <property type="match status" value="1"/>
</dbReference>
<dbReference type="AlphaFoldDB" id="A0AAN9HW73"/>
<dbReference type="InterPro" id="IPR029063">
    <property type="entry name" value="SAM-dependent_MTases_sf"/>
</dbReference>
<feature type="compositionally biased region" description="Low complexity" evidence="1">
    <location>
        <begin position="90"/>
        <end position="100"/>
    </location>
</feature>
<reference evidence="3 4" key="1">
    <citation type="submission" date="2024-01" db="EMBL/GenBank/DDBJ databases">
        <title>The genomes of 5 underutilized Papilionoideae crops provide insights into root nodulation and disease resistanc.</title>
        <authorList>
            <person name="Yuan L."/>
        </authorList>
    </citation>
    <scope>NUCLEOTIDE SEQUENCE [LARGE SCALE GENOMIC DNA]</scope>
    <source>
        <strain evidence="3">ZHUSHIDOU_FW_LH</strain>
        <tissue evidence="3">Leaf</tissue>
    </source>
</reference>
<dbReference type="InterPro" id="IPR001025">
    <property type="entry name" value="BAH_dom"/>
</dbReference>
<proteinExistence type="predicted"/>
<dbReference type="GO" id="GO:0044027">
    <property type="term" value="P:negative regulation of gene expression via chromosomal CpG island methylation"/>
    <property type="evidence" value="ECO:0007669"/>
    <property type="project" value="TreeGrafter"/>
</dbReference>
<feature type="region of interest" description="Disordered" evidence="1">
    <location>
        <begin position="90"/>
        <end position="120"/>
    </location>
</feature>
<name>A0AAN9HW73_CROPI</name>
<dbReference type="SUPFAM" id="SSF53335">
    <property type="entry name" value="S-adenosyl-L-methionine-dependent methyltransferases"/>
    <property type="match status" value="1"/>
</dbReference>
<accession>A0AAN9HW73</accession>
<evidence type="ECO:0000313" key="3">
    <source>
        <dbReference type="EMBL" id="KAK7256357.1"/>
    </source>
</evidence>
<organism evidence="3 4">
    <name type="scientific">Crotalaria pallida</name>
    <name type="common">Smooth rattlebox</name>
    <name type="synonym">Crotalaria striata</name>
    <dbReference type="NCBI Taxonomy" id="3830"/>
    <lineage>
        <taxon>Eukaryota</taxon>
        <taxon>Viridiplantae</taxon>
        <taxon>Streptophyta</taxon>
        <taxon>Embryophyta</taxon>
        <taxon>Tracheophyta</taxon>
        <taxon>Spermatophyta</taxon>
        <taxon>Magnoliopsida</taxon>
        <taxon>eudicotyledons</taxon>
        <taxon>Gunneridae</taxon>
        <taxon>Pentapetalae</taxon>
        <taxon>rosids</taxon>
        <taxon>fabids</taxon>
        <taxon>Fabales</taxon>
        <taxon>Fabaceae</taxon>
        <taxon>Papilionoideae</taxon>
        <taxon>50 kb inversion clade</taxon>
        <taxon>genistoids sensu lato</taxon>
        <taxon>core genistoids</taxon>
        <taxon>Crotalarieae</taxon>
        <taxon>Crotalaria</taxon>
    </lineage>
</organism>
<keyword evidence="4" id="KW-1185">Reference proteome</keyword>
<protein>
    <recommendedName>
        <fullName evidence="2">BAH domain-containing protein</fullName>
    </recommendedName>
</protein>
<comment type="caution">
    <text evidence="3">The sequence shown here is derived from an EMBL/GenBank/DDBJ whole genome shotgun (WGS) entry which is preliminary data.</text>
</comment>
<dbReference type="GO" id="GO:0003682">
    <property type="term" value="F:chromatin binding"/>
    <property type="evidence" value="ECO:0007669"/>
    <property type="project" value="InterPro"/>
</dbReference>
<dbReference type="GO" id="GO:0003886">
    <property type="term" value="F:DNA (cytosine-5-)-methyltransferase activity"/>
    <property type="evidence" value="ECO:0007669"/>
    <property type="project" value="TreeGrafter"/>
</dbReference>
<dbReference type="Proteomes" id="UP001372338">
    <property type="component" value="Unassembled WGS sequence"/>
</dbReference>
<dbReference type="Gene3D" id="3.40.50.150">
    <property type="entry name" value="Vaccinia Virus protein VP39"/>
    <property type="match status" value="1"/>
</dbReference>
<dbReference type="GO" id="GO:0005634">
    <property type="term" value="C:nucleus"/>
    <property type="evidence" value="ECO:0007669"/>
    <property type="project" value="TreeGrafter"/>
</dbReference>
<gene>
    <name evidence="3" type="ORF">RIF29_29799</name>
</gene>
<dbReference type="Gene3D" id="2.30.30.490">
    <property type="match status" value="1"/>
</dbReference>
<dbReference type="PANTHER" id="PTHR10629">
    <property type="entry name" value="CYTOSINE-SPECIFIC METHYLTRANSFERASE"/>
    <property type="match status" value="1"/>
</dbReference>
<dbReference type="GO" id="GO:0003677">
    <property type="term" value="F:DNA binding"/>
    <property type="evidence" value="ECO:0007669"/>
    <property type="project" value="TreeGrafter"/>
</dbReference>
<dbReference type="InterPro" id="IPR043151">
    <property type="entry name" value="BAH_sf"/>
</dbReference>
<dbReference type="InterPro" id="IPR050390">
    <property type="entry name" value="C5-Methyltransferase"/>
</dbReference>
<evidence type="ECO:0000256" key="1">
    <source>
        <dbReference type="SAM" id="MobiDB-lite"/>
    </source>
</evidence>
<evidence type="ECO:0000259" key="2">
    <source>
        <dbReference type="PROSITE" id="PS51038"/>
    </source>
</evidence>